<accession>A0A7W8EB88</accession>
<dbReference type="InterPro" id="IPR017850">
    <property type="entry name" value="Alkaline_phosphatase_core_sf"/>
</dbReference>
<organism evidence="3 4">
    <name type="scientific">Granulicella mallensis</name>
    <dbReference type="NCBI Taxonomy" id="940614"/>
    <lineage>
        <taxon>Bacteria</taxon>
        <taxon>Pseudomonadati</taxon>
        <taxon>Acidobacteriota</taxon>
        <taxon>Terriglobia</taxon>
        <taxon>Terriglobales</taxon>
        <taxon>Acidobacteriaceae</taxon>
        <taxon>Granulicella</taxon>
    </lineage>
</organism>
<dbReference type="Pfam" id="PF04185">
    <property type="entry name" value="Phosphoesterase"/>
    <property type="match status" value="1"/>
</dbReference>
<dbReference type="InterPro" id="IPR007312">
    <property type="entry name" value="Phosphoesterase"/>
</dbReference>
<proteinExistence type="predicted"/>
<evidence type="ECO:0000256" key="1">
    <source>
        <dbReference type="ARBA" id="ARBA00022801"/>
    </source>
</evidence>
<evidence type="ECO:0000256" key="2">
    <source>
        <dbReference type="SAM" id="MobiDB-lite"/>
    </source>
</evidence>
<evidence type="ECO:0000313" key="3">
    <source>
        <dbReference type="EMBL" id="MBB5065582.1"/>
    </source>
</evidence>
<dbReference type="EMBL" id="JACHIO010000018">
    <property type="protein sequence ID" value="MBB5065582.1"/>
    <property type="molecule type" value="Genomic_DNA"/>
</dbReference>
<dbReference type="AlphaFoldDB" id="A0A7W8EB88"/>
<dbReference type="Proteomes" id="UP000584867">
    <property type="component" value="Unassembled WGS sequence"/>
</dbReference>
<dbReference type="Gene3D" id="3.40.720.10">
    <property type="entry name" value="Alkaline Phosphatase, subunit A"/>
    <property type="match status" value="2"/>
</dbReference>
<dbReference type="PANTHER" id="PTHR31956">
    <property type="entry name" value="NON-SPECIFIC PHOSPHOLIPASE C4-RELATED"/>
    <property type="match status" value="1"/>
</dbReference>
<comment type="caution">
    <text evidence="3">The sequence shown here is derived from an EMBL/GenBank/DDBJ whole genome shotgun (WGS) entry which is preliminary data.</text>
</comment>
<keyword evidence="1 3" id="KW-0378">Hydrolase</keyword>
<dbReference type="EC" id="3.1.4.3" evidence="3"/>
<sequence>MSGCNSALTAIPGPPTPPAATPTTASAAIKHVVVIFDENISFDHYFGTYPNAANTDGQSFTAATGTPIPDNYISNPSLLTANPNLNPANSIITSGTVISSPSNPFRLSADQAGTGDQDHSYTPEQAAFDNGKMDLFPLSVGTPDGQPLQTQTNAPSLANTQSLTMAYYDGNTVTALWNYAQQYAMNDHSFGSTFGASTQGAINLVSGQTNGVASFSAGAASGTVDDGQGGTTLTNDEDPTGDVCSSASANVQMNAPKGKNINIGDLLNTGVNGTPVTWGFFEGGFDLSITNTSNGITTTGCNRSTGAVNIPGHPLKADYIPHHEPFQYYASTANPMHNRPTAAIGTTDAANHQYDTLDFNTALAAGNLPSVSFLKAPGYQDGHAGYSDPLDEQTWLVNEINAIEASSFWPNTAIIIAYDDSDGWYDHVSDLVNGSATAQDVLNGPGSNLCISATAAAAALPGPNSNGKPVAGRCGHGPRLPLLVLSPWAKKNYIDTTPTDQASITHFIEDVFLGGARIGNGSFDTGAGTINAMFDFSNGATPPNPTPLYLSPTTGKVCSPATAACK</sequence>
<evidence type="ECO:0000313" key="4">
    <source>
        <dbReference type="Proteomes" id="UP000584867"/>
    </source>
</evidence>
<feature type="region of interest" description="Disordered" evidence="2">
    <location>
        <begin position="1"/>
        <end position="23"/>
    </location>
</feature>
<protein>
    <submittedName>
        <fullName evidence="3">Phospholipase C</fullName>
        <ecNumber evidence="3">3.1.4.3</ecNumber>
    </submittedName>
</protein>
<name>A0A7W8EB88_9BACT</name>
<dbReference type="GO" id="GO:0034480">
    <property type="term" value="F:phosphatidylcholine phospholipase C activity"/>
    <property type="evidence" value="ECO:0007669"/>
    <property type="project" value="UniProtKB-EC"/>
</dbReference>
<dbReference type="CDD" id="cd16013">
    <property type="entry name" value="AcpA"/>
    <property type="match status" value="1"/>
</dbReference>
<reference evidence="3 4" key="1">
    <citation type="submission" date="2020-08" db="EMBL/GenBank/DDBJ databases">
        <title>Genomic Encyclopedia of Type Strains, Phase IV (KMG-V): Genome sequencing to study the core and pangenomes of soil and plant-associated prokaryotes.</title>
        <authorList>
            <person name="Whitman W."/>
        </authorList>
    </citation>
    <scope>NUCLEOTIDE SEQUENCE [LARGE SCALE GENOMIC DNA]</scope>
    <source>
        <strain evidence="3 4">X5P3</strain>
    </source>
</reference>
<dbReference type="PANTHER" id="PTHR31956:SF1">
    <property type="entry name" value="NON-SPECIFIC PHOSPHOLIPASE C1"/>
    <property type="match status" value="1"/>
</dbReference>
<gene>
    <name evidence="3" type="ORF">HDF15_003951</name>
</gene>